<organism evidence="1 2">
    <name type="scientific">Rubripirellula amarantea</name>
    <dbReference type="NCBI Taxonomy" id="2527999"/>
    <lineage>
        <taxon>Bacteria</taxon>
        <taxon>Pseudomonadati</taxon>
        <taxon>Planctomycetota</taxon>
        <taxon>Planctomycetia</taxon>
        <taxon>Pirellulales</taxon>
        <taxon>Pirellulaceae</taxon>
        <taxon>Rubripirellula</taxon>
    </lineage>
</organism>
<dbReference type="Proteomes" id="UP000316598">
    <property type="component" value="Unassembled WGS sequence"/>
</dbReference>
<accession>A0A5C5WY30</accession>
<dbReference type="EMBL" id="SJPI01000001">
    <property type="protein sequence ID" value="TWT54802.1"/>
    <property type="molecule type" value="Genomic_DNA"/>
</dbReference>
<reference evidence="1 2" key="1">
    <citation type="submission" date="2019-02" db="EMBL/GenBank/DDBJ databases">
        <title>Deep-cultivation of Planctomycetes and their phenomic and genomic characterization uncovers novel biology.</title>
        <authorList>
            <person name="Wiegand S."/>
            <person name="Jogler M."/>
            <person name="Boedeker C."/>
            <person name="Pinto D."/>
            <person name="Vollmers J."/>
            <person name="Rivas-Marin E."/>
            <person name="Kohn T."/>
            <person name="Peeters S.H."/>
            <person name="Heuer A."/>
            <person name="Rast P."/>
            <person name="Oberbeckmann S."/>
            <person name="Bunk B."/>
            <person name="Jeske O."/>
            <person name="Meyerdierks A."/>
            <person name="Storesund J.E."/>
            <person name="Kallscheuer N."/>
            <person name="Luecker S."/>
            <person name="Lage O.M."/>
            <person name="Pohl T."/>
            <person name="Merkel B.J."/>
            <person name="Hornburger P."/>
            <person name="Mueller R.-W."/>
            <person name="Bruemmer F."/>
            <person name="Labrenz M."/>
            <person name="Spormann A.M."/>
            <person name="Op Den Camp H."/>
            <person name="Overmann J."/>
            <person name="Amann R."/>
            <person name="Jetten M.S.M."/>
            <person name="Mascher T."/>
            <person name="Medema M.H."/>
            <person name="Devos D.P."/>
            <person name="Kaster A.-K."/>
            <person name="Ovreas L."/>
            <person name="Rohde M."/>
            <person name="Galperin M.Y."/>
            <person name="Jogler C."/>
        </authorList>
    </citation>
    <scope>NUCLEOTIDE SEQUENCE [LARGE SCALE GENOMIC DNA]</scope>
    <source>
        <strain evidence="1 2">Pla22</strain>
    </source>
</reference>
<proteinExistence type="predicted"/>
<keyword evidence="2" id="KW-1185">Reference proteome</keyword>
<evidence type="ECO:0000313" key="1">
    <source>
        <dbReference type="EMBL" id="TWT54802.1"/>
    </source>
</evidence>
<dbReference type="RefSeq" id="WP_165440612.1">
    <property type="nucleotide sequence ID" value="NZ_SJPI01000001.1"/>
</dbReference>
<evidence type="ECO:0000313" key="2">
    <source>
        <dbReference type="Proteomes" id="UP000316598"/>
    </source>
</evidence>
<protein>
    <submittedName>
        <fullName evidence="1">Uncharacterized protein</fullName>
    </submittedName>
</protein>
<gene>
    <name evidence="1" type="ORF">Pla22_24560</name>
</gene>
<comment type="caution">
    <text evidence="1">The sequence shown here is derived from an EMBL/GenBank/DDBJ whole genome shotgun (WGS) entry which is preliminary data.</text>
</comment>
<dbReference type="AlphaFoldDB" id="A0A5C5WY30"/>
<sequence>MSVVLSDVQEGNVLEIRVCGNDIEKRFALSTKAKLTTLDCGWLINYVC</sequence>
<name>A0A5C5WY30_9BACT</name>